<dbReference type="PROSITE" id="PS50850">
    <property type="entry name" value="MFS"/>
    <property type="match status" value="1"/>
</dbReference>
<dbReference type="GO" id="GO:0005886">
    <property type="term" value="C:plasma membrane"/>
    <property type="evidence" value="ECO:0007669"/>
    <property type="project" value="UniProtKB-SubCell"/>
</dbReference>
<dbReference type="PANTHER" id="PTHR23514">
    <property type="entry name" value="BYPASS OF STOP CODON PROTEIN 6"/>
    <property type="match status" value="1"/>
</dbReference>
<dbReference type="Pfam" id="PF07690">
    <property type="entry name" value="MFS_1"/>
    <property type="match status" value="2"/>
</dbReference>
<dbReference type="InterPro" id="IPR020846">
    <property type="entry name" value="MFS_dom"/>
</dbReference>
<feature type="domain" description="Major facilitator superfamily (MFS) profile" evidence="8">
    <location>
        <begin position="9"/>
        <end position="392"/>
    </location>
</feature>
<evidence type="ECO:0000256" key="7">
    <source>
        <dbReference type="SAM" id="Phobius"/>
    </source>
</evidence>
<feature type="transmembrane region" description="Helical" evidence="7">
    <location>
        <begin position="304"/>
        <end position="329"/>
    </location>
</feature>
<evidence type="ECO:0000256" key="5">
    <source>
        <dbReference type="ARBA" id="ARBA00022989"/>
    </source>
</evidence>
<keyword evidence="4 7" id="KW-0812">Transmembrane</keyword>
<accession>A0A4R5NKA9</accession>
<proteinExistence type="inferred from homology"/>
<feature type="transmembrane region" description="Helical" evidence="7">
    <location>
        <begin position="134"/>
        <end position="154"/>
    </location>
</feature>
<reference evidence="9 10" key="1">
    <citation type="journal article" date="2019" name="Appl. Microbiol. Biotechnol.">
        <title>Uncovering carbohydrate metabolism through a genotype-phenotype association study of 56 lactic acid bacteria genomes.</title>
        <authorList>
            <person name="Buron-Moles G."/>
            <person name="Chailyan A."/>
            <person name="Dolejs I."/>
            <person name="Forster J."/>
            <person name="Miks M.H."/>
        </authorList>
    </citation>
    <scope>NUCLEOTIDE SEQUENCE [LARGE SCALE GENOMIC DNA]</scope>
    <source>
        <strain evidence="9 10">ATCC 49373</strain>
    </source>
</reference>
<evidence type="ECO:0000256" key="2">
    <source>
        <dbReference type="ARBA" id="ARBA00008335"/>
    </source>
</evidence>
<keyword evidence="3" id="KW-0813">Transport</keyword>
<keyword evidence="6 7" id="KW-0472">Membrane</keyword>
<evidence type="ECO:0000256" key="3">
    <source>
        <dbReference type="ARBA" id="ARBA00022448"/>
    </source>
</evidence>
<dbReference type="Gene3D" id="1.20.1250.20">
    <property type="entry name" value="MFS general substrate transporter like domains"/>
    <property type="match status" value="2"/>
</dbReference>
<feature type="transmembrane region" description="Helical" evidence="7">
    <location>
        <begin position="12"/>
        <end position="31"/>
    </location>
</feature>
<comment type="subcellular location">
    <subcellularLocation>
        <location evidence="1">Cell membrane</location>
        <topology evidence="1">Multi-pass membrane protein</topology>
    </subcellularLocation>
</comment>
<feature type="transmembrane region" description="Helical" evidence="7">
    <location>
        <begin position="252"/>
        <end position="272"/>
    </location>
</feature>
<keyword evidence="5 7" id="KW-1133">Transmembrane helix</keyword>
<evidence type="ECO:0000259" key="8">
    <source>
        <dbReference type="PROSITE" id="PS50850"/>
    </source>
</evidence>
<feature type="transmembrane region" description="Helical" evidence="7">
    <location>
        <begin position="74"/>
        <end position="92"/>
    </location>
</feature>
<dbReference type="AlphaFoldDB" id="A0A4R5NKA9"/>
<dbReference type="EMBL" id="PUFO01000070">
    <property type="protein sequence ID" value="TDG75055.1"/>
    <property type="molecule type" value="Genomic_DNA"/>
</dbReference>
<protein>
    <recommendedName>
        <fullName evidence="8">Major facilitator superfamily (MFS) profile domain-containing protein</fullName>
    </recommendedName>
</protein>
<feature type="transmembrane region" description="Helical" evidence="7">
    <location>
        <begin position="43"/>
        <end position="62"/>
    </location>
</feature>
<feature type="transmembrane region" description="Helical" evidence="7">
    <location>
        <begin position="160"/>
        <end position="179"/>
    </location>
</feature>
<name>A0A4R5NKA9_9LACO</name>
<evidence type="ECO:0000256" key="6">
    <source>
        <dbReference type="ARBA" id="ARBA00023136"/>
    </source>
</evidence>
<gene>
    <name evidence="9" type="ORF">C5L31_001685</name>
</gene>
<dbReference type="OrthoDB" id="7066727at2"/>
<dbReference type="GO" id="GO:0022857">
    <property type="term" value="F:transmembrane transporter activity"/>
    <property type="evidence" value="ECO:0007669"/>
    <property type="project" value="InterPro"/>
</dbReference>
<feature type="transmembrane region" description="Helical" evidence="7">
    <location>
        <begin position="279"/>
        <end position="298"/>
    </location>
</feature>
<feature type="transmembrane region" description="Helical" evidence="7">
    <location>
        <begin position="341"/>
        <end position="362"/>
    </location>
</feature>
<feature type="transmembrane region" description="Helical" evidence="7">
    <location>
        <begin position="211"/>
        <end position="232"/>
    </location>
</feature>
<comment type="caution">
    <text evidence="9">The sequence shown here is derived from an EMBL/GenBank/DDBJ whole genome shotgun (WGS) entry which is preliminary data.</text>
</comment>
<feature type="transmembrane region" description="Helical" evidence="7">
    <location>
        <begin position="98"/>
        <end position="122"/>
    </location>
</feature>
<dbReference type="Proteomes" id="UP000294854">
    <property type="component" value="Unassembled WGS sequence"/>
</dbReference>
<evidence type="ECO:0000313" key="9">
    <source>
        <dbReference type="EMBL" id="TDG75055.1"/>
    </source>
</evidence>
<keyword evidence="10" id="KW-1185">Reference proteome</keyword>
<organism evidence="9 10">
    <name type="scientific">Secundilactobacillus malefermentans</name>
    <dbReference type="NCBI Taxonomy" id="176292"/>
    <lineage>
        <taxon>Bacteria</taxon>
        <taxon>Bacillati</taxon>
        <taxon>Bacillota</taxon>
        <taxon>Bacilli</taxon>
        <taxon>Lactobacillales</taxon>
        <taxon>Lactobacillaceae</taxon>
        <taxon>Secundilactobacillus</taxon>
    </lineage>
</organism>
<dbReference type="InterPro" id="IPR011701">
    <property type="entry name" value="MFS"/>
</dbReference>
<dbReference type="SUPFAM" id="SSF103473">
    <property type="entry name" value="MFS general substrate transporter"/>
    <property type="match status" value="1"/>
</dbReference>
<evidence type="ECO:0000256" key="1">
    <source>
        <dbReference type="ARBA" id="ARBA00004651"/>
    </source>
</evidence>
<evidence type="ECO:0000256" key="4">
    <source>
        <dbReference type="ARBA" id="ARBA00022692"/>
    </source>
</evidence>
<dbReference type="PANTHER" id="PTHR23514:SF3">
    <property type="entry name" value="BYPASS OF STOP CODON PROTEIN 6"/>
    <property type="match status" value="1"/>
</dbReference>
<comment type="similarity">
    <text evidence="2">Belongs to the major facilitator superfamily.</text>
</comment>
<sequence length="403" mass="44129">MTRLERFKITACLYFNYFVHGMGIVILAQNMTVLSRHWHTDDAGVSLVISSLGIGRLLVLYIAGNLSDRFGRSFFIKLGIVTYMLFFIGIVLSHTIPAAYVCGIFAGMANSFLDSGTYPALMELYPKNQASANILIKAFASIGELILPIFVAVLSFAKLWYGWSFIFCAVAMAISLVFLRNVKLNNPTQSKPKKVEKATPVAKPKTSKRNLFLGIILTIFGYISMATFYLISQWLTKYGSEVVNLNMVHARLLVSIYSVGSIIGVVISAILVERFIRPVWFMLFDTTVSLIALIAMSLLPIPGIMYIGSFVIGASAASGVMQIGLTVMSNLFPATKGRITGIYNTAGGLASFTIPVFTAFISKTSIHNIMWFDVGIAVIGVLCSIIVFIVLKNGPQNTTEKLV</sequence>
<evidence type="ECO:0000313" key="10">
    <source>
        <dbReference type="Proteomes" id="UP000294854"/>
    </source>
</evidence>
<dbReference type="STRING" id="1122149.FD44_GL000345"/>
<feature type="transmembrane region" description="Helical" evidence="7">
    <location>
        <begin position="368"/>
        <end position="391"/>
    </location>
</feature>
<dbReference type="InterPro" id="IPR051788">
    <property type="entry name" value="MFS_Transporter"/>
</dbReference>
<dbReference type="RefSeq" id="WP_010619370.1">
    <property type="nucleotide sequence ID" value="NZ_PUFO01000070.1"/>
</dbReference>
<dbReference type="InterPro" id="IPR036259">
    <property type="entry name" value="MFS_trans_sf"/>
</dbReference>